<feature type="signal peptide" evidence="1">
    <location>
        <begin position="1"/>
        <end position="19"/>
    </location>
</feature>
<dbReference type="VEuPathDB" id="FungiDB:ASPFODRAFT_42082"/>
<evidence type="ECO:0000313" key="3">
    <source>
        <dbReference type="Proteomes" id="UP000184063"/>
    </source>
</evidence>
<organism evidence="2 3">
    <name type="scientific">Aspergillus luchuensis (strain CBS 106.47)</name>
    <dbReference type="NCBI Taxonomy" id="1137211"/>
    <lineage>
        <taxon>Eukaryota</taxon>
        <taxon>Fungi</taxon>
        <taxon>Dikarya</taxon>
        <taxon>Ascomycota</taxon>
        <taxon>Pezizomycotina</taxon>
        <taxon>Eurotiomycetes</taxon>
        <taxon>Eurotiomycetidae</taxon>
        <taxon>Eurotiales</taxon>
        <taxon>Aspergillaceae</taxon>
        <taxon>Aspergillus</taxon>
        <taxon>Aspergillus subgen. Circumdati</taxon>
    </lineage>
</organism>
<dbReference type="Proteomes" id="UP000184063">
    <property type="component" value="Unassembled WGS sequence"/>
</dbReference>
<evidence type="ECO:0000256" key="1">
    <source>
        <dbReference type="SAM" id="SignalP"/>
    </source>
</evidence>
<keyword evidence="1" id="KW-0732">Signal</keyword>
<sequence>MSVTLTGLQFILLVHPLYCRFFFESTPMLAVWLYFPPLAGKCRGTCDRYEQYLAVTDRLRGLTFDGHDTIYDLPSECSNSEFCRRHRKKLLFGGRIDWHQRHVTSCRFETVSFSHGGCVCVFHKVVCQLFHSLAGRIHFISPPP</sequence>
<evidence type="ECO:0000313" key="2">
    <source>
        <dbReference type="EMBL" id="OJZ88961.1"/>
    </source>
</evidence>
<name>A0A1M3TQK9_ASPLC</name>
<reference evidence="3" key="1">
    <citation type="journal article" date="2017" name="Genome Biol.">
        <title>Comparative genomics reveals high biological diversity and specific adaptations in the industrially and medically important fungal genus Aspergillus.</title>
        <authorList>
            <person name="de Vries R.P."/>
            <person name="Riley R."/>
            <person name="Wiebenga A."/>
            <person name="Aguilar-Osorio G."/>
            <person name="Amillis S."/>
            <person name="Uchima C.A."/>
            <person name="Anderluh G."/>
            <person name="Asadollahi M."/>
            <person name="Askin M."/>
            <person name="Barry K."/>
            <person name="Battaglia E."/>
            <person name="Bayram O."/>
            <person name="Benocci T."/>
            <person name="Braus-Stromeyer S.A."/>
            <person name="Caldana C."/>
            <person name="Canovas D."/>
            <person name="Cerqueira G.C."/>
            <person name="Chen F."/>
            <person name="Chen W."/>
            <person name="Choi C."/>
            <person name="Clum A."/>
            <person name="Dos Santos R.A."/>
            <person name="Damasio A.R."/>
            <person name="Diallinas G."/>
            <person name="Emri T."/>
            <person name="Fekete E."/>
            <person name="Flipphi M."/>
            <person name="Freyberg S."/>
            <person name="Gallo A."/>
            <person name="Gournas C."/>
            <person name="Habgood R."/>
            <person name="Hainaut M."/>
            <person name="Harispe M.L."/>
            <person name="Henrissat B."/>
            <person name="Hilden K.S."/>
            <person name="Hope R."/>
            <person name="Hossain A."/>
            <person name="Karabika E."/>
            <person name="Karaffa L."/>
            <person name="Karanyi Z."/>
            <person name="Krasevec N."/>
            <person name="Kuo A."/>
            <person name="Kusch H."/>
            <person name="LaButti K."/>
            <person name="Lagendijk E.L."/>
            <person name="Lapidus A."/>
            <person name="Levasseur A."/>
            <person name="Lindquist E."/>
            <person name="Lipzen A."/>
            <person name="Logrieco A.F."/>
            <person name="MacCabe A."/>
            <person name="Maekelae M.R."/>
            <person name="Malavazi I."/>
            <person name="Melin P."/>
            <person name="Meyer V."/>
            <person name="Mielnichuk N."/>
            <person name="Miskei M."/>
            <person name="Molnar A.P."/>
            <person name="Mule G."/>
            <person name="Ngan C.Y."/>
            <person name="Orejas M."/>
            <person name="Orosz E."/>
            <person name="Ouedraogo J.P."/>
            <person name="Overkamp K.M."/>
            <person name="Park H.-S."/>
            <person name="Perrone G."/>
            <person name="Piumi F."/>
            <person name="Punt P.J."/>
            <person name="Ram A.F."/>
            <person name="Ramon A."/>
            <person name="Rauscher S."/>
            <person name="Record E."/>
            <person name="Riano-Pachon D.M."/>
            <person name="Robert V."/>
            <person name="Roehrig J."/>
            <person name="Ruller R."/>
            <person name="Salamov A."/>
            <person name="Salih N.S."/>
            <person name="Samson R.A."/>
            <person name="Sandor E."/>
            <person name="Sanguinetti M."/>
            <person name="Schuetze T."/>
            <person name="Sepcic K."/>
            <person name="Shelest E."/>
            <person name="Sherlock G."/>
            <person name="Sophianopoulou V."/>
            <person name="Squina F.M."/>
            <person name="Sun H."/>
            <person name="Susca A."/>
            <person name="Todd R.B."/>
            <person name="Tsang A."/>
            <person name="Unkles S.E."/>
            <person name="van de Wiele N."/>
            <person name="van Rossen-Uffink D."/>
            <person name="Oliveira J.V."/>
            <person name="Vesth T.C."/>
            <person name="Visser J."/>
            <person name="Yu J.-H."/>
            <person name="Zhou M."/>
            <person name="Andersen M.R."/>
            <person name="Archer D.B."/>
            <person name="Baker S.E."/>
            <person name="Benoit I."/>
            <person name="Brakhage A.A."/>
            <person name="Braus G.H."/>
            <person name="Fischer R."/>
            <person name="Frisvad J.C."/>
            <person name="Goldman G.H."/>
            <person name="Houbraken J."/>
            <person name="Oakley B."/>
            <person name="Pocsi I."/>
            <person name="Scazzocchio C."/>
            <person name="Seiboth B."/>
            <person name="vanKuyk P.A."/>
            <person name="Wortman J."/>
            <person name="Dyer P.S."/>
            <person name="Grigoriev I.V."/>
        </authorList>
    </citation>
    <scope>NUCLEOTIDE SEQUENCE [LARGE SCALE GENOMIC DNA]</scope>
    <source>
        <strain evidence="3">CBS 106.47</strain>
    </source>
</reference>
<feature type="chain" id="PRO_5012725224" description="Secreted protein" evidence="1">
    <location>
        <begin position="20"/>
        <end position="144"/>
    </location>
</feature>
<protein>
    <recommendedName>
        <fullName evidence="4">Secreted protein</fullName>
    </recommendedName>
</protein>
<dbReference type="AlphaFoldDB" id="A0A1M3TQK9"/>
<proteinExistence type="predicted"/>
<dbReference type="EMBL" id="KV878238">
    <property type="protein sequence ID" value="OJZ88961.1"/>
    <property type="molecule type" value="Genomic_DNA"/>
</dbReference>
<evidence type="ECO:0008006" key="4">
    <source>
        <dbReference type="Google" id="ProtNLM"/>
    </source>
</evidence>
<gene>
    <name evidence="2" type="ORF">ASPFODRAFT_42082</name>
</gene>
<accession>A0A1M3TQK9</accession>